<dbReference type="AlphaFoldDB" id="A0A133KXR5"/>
<protein>
    <submittedName>
        <fullName evidence="2">Uncharacterized protein</fullName>
    </submittedName>
</protein>
<dbReference type="Proteomes" id="UP000070376">
    <property type="component" value="Unassembled WGS sequence"/>
</dbReference>
<dbReference type="EMBL" id="LRPN01000031">
    <property type="protein sequence ID" value="KWZ84225.1"/>
    <property type="molecule type" value="Genomic_DNA"/>
</dbReference>
<feature type="transmembrane region" description="Helical" evidence="1">
    <location>
        <begin position="6"/>
        <end position="26"/>
    </location>
</feature>
<accession>A0A133KXR5</accession>
<gene>
    <name evidence="2" type="ORF">HMPREF3213_00893</name>
</gene>
<organism evidence="2 3">
    <name type="scientific">Heyndrickxia coagulans</name>
    <name type="common">Weizmannia coagulans</name>
    <dbReference type="NCBI Taxonomy" id="1398"/>
    <lineage>
        <taxon>Bacteria</taxon>
        <taxon>Bacillati</taxon>
        <taxon>Bacillota</taxon>
        <taxon>Bacilli</taxon>
        <taxon>Bacillales</taxon>
        <taxon>Bacillaceae</taxon>
        <taxon>Heyndrickxia</taxon>
    </lineage>
</organism>
<keyword evidence="1" id="KW-0812">Transmembrane</keyword>
<evidence type="ECO:0000313" key="2">
    <source>
        <dbReference type="EMBL" id="KWZ84225.1"/>
    </source>
</evidence>
<sequence length="51" mass="5852">MAKIKLLFPVMVFIIFQLFFIIAGNARNFKRKVKIGMGPAVLARNISRFPQ</sequence>
<keyword evidence="1" id="KW-0472">Membrane</keyword>
<evidence type="ECO:0000313" key="3">
    <source>
        <dbReference type="Proteomes" id="UP000070376"/>
    </source>
</evidence>
<comment type="caution">
    <text evidence="2">The sequence shown here is derived from an EMBL/GenBank/DDBJ whole genome shotgun (WGS) entry which is preliminary data.</text>
</comment>
<keyword evidence="1" id="KW-1133">Transmembrane helix</keyword>
<evidence type="ECO:0000256" key="1">
    <source>
        <dbReference type="SAM" id="Phobius"/>
    </source>
</evidence>
<name>A0A133KXR5_HEYCO</name>
<reference evidence="3" key="1">
    <citation type="submission" date="2016-01" db="EMBL/GenBank/DDBJ databases">
        <authorList>
            <person name="Mitreva M."/>
            <person name="Pepin K.H."/>
            <person name="Mihindukulasuriya K.A."/>
            <person name="Fulton R."/>
            <person name="Fronick C."/>
            <person name="O'Laughlin M."/>
            <person name="Miner T."/>
            <person name="Herter B."/>
            <person name="Rosa B.A."/>
            <person name="Cordes M."/>
            <person name="Tomlinson C."/>
            <person name="Wollam A."/>
            <person name="Palsikar V.B."/>
            <person name="Mardis E.R."/>
            <person name="Wilson R.K."/>
        </authorList>
    </citation>
    <scope>NUCLEOTIDE SEQUENCE [LARGE SCALE GENOMIC DNA]</scope>
    <source>
        <strain evidence="3">GED7749B</strain>
    </source>
</reference>
<proteinExistence type="predicted"/>